<reference evidence="3" key="1">
    <citation type="submission" date="2021-10" db="EMBL/GenBank/DDBJ databases">
        <title>Melipona bicolor Genome sequencing and assembly.</title>
        <authorList>
            <person name="Araujo N.S."/>
            <person name="Arias M.C."/>
        </authorList>
    </citation>
    <scope>NUCLEOTIDE SEQUENCE</scope>
    <source>
        <strain evidence="3">USP_2M_L1-L4_2017</strain>
        <tissue evidence="3">Whole body</tissue>
    </source>
</reference>
<accession>A0AA40FJZ1</accession>
<sequence>MEEVLHSNFETLYPQIKSAINNANFITIDAEFSGIYSEKCLKHSLFDTLNDRYETLKKNIQQFAIVQFGIGTFHHIPFENAYKTKCFNFYLFPKSVLLKNRKLSWQVTSLNFLCKHNFDFNKFLNDGICYLNEPDEKLLKDCLTKYDLANIVEHLLFEEEIELNECKNQISKWMARSEDIKLKLQVTNPTLQYILHKDLRNNYNNIWTTSDNKSIIMLKVKSDMQNFVSKQEDNLEEVLLNSLTEFSKIFKLLSSSKKFIVGHNMLLDLMFMHQQFYKPLPDSYIEFKNNIHTLFPEIYDTKFLSFELRKLYNTEDRGHLVPWELNSLSTLYEYFMAKGRFLSFNSPKIILSQEFSVQKRYHSAGWDAYFAGYIFVKMAHIFCVKKFGLGVEERIVTHSELISSVKKFVNSVNISRSNEIYMKFGGDDPILSRPEWLHVKLKSPSIDIKELIKKFSSFGTVDVMPFADRCFLVAVSNHNSAINILQSFKNDSEIQMIPYSRLKHRKHIGLWSGAVLSGGLFIWLLKKYF</sequence>
<evidence type="ECO:0008006" key="5">
    <source>
        <dbReference type="Google" id="ProtNLM"/>
    </source>
</evidence>
<keyword evidence="2" id="KW-0812">Transmembrane</keyword>
<organism evidence="3 4">
    <name type="scientific">Melipona bicolor</name>
    <dbReference type="NCBI Taxonomy" id="60889"/>
    <lineage>
        <taxon>Eukaryota</taxon>
        <taxon>Metazoa</taxon>
        <taxon>Ecdysozoa</taxon>
        <taxon>Arthropoda</taxon>
        <taxon>Hexapoda</taxon>
        <taxon>Insecta</taxon>
        <taxon>Pterygota</taxon>
        <taxon>Neoptera</taxon>
        <taxon>Endopterygota</taxon>
        <taxon>Hymenoptera</taxon>
        <taxon>Apocrita</taxon>
        <taxon>Aculeata</taxon>
        <taxon>Apoidea</taxon>
        <taxon>Anthophila</taxon>
        <taxon>Apidae</taxon>
        <taxon>Melipona</taxon>
    </lineage>
</organism>
<dbReference type="InterPro" id="IPR006941">
    <property type="entry name" value="RNase_CAF1"/>
</dbReference>
<dbReference type="GO" id="GO:0005783">
    <property type="term" value="C:endoplasmic reticulum"/>
    <property type="evidence" value="ECO:0007669"/>
    <property type="project" value="TreeGrafter"/>
</dbReference>
<protein>
    <recommendedName>
        <fullName evidence="5">Pre-piRNA 3'-exonuclease trimmer</fullName>
    </recommendedName>
</protein>
<dbReference type="GO" id="GO:0000175">
    <property type="term" value="F:3'-5'-RNA exonuclease activity"/>
    <property type="evidence" value="ECO:0007669"/>
    <property type="project" value="TreeGrafter"/>
</dbReference>
<dbReference type="GO" id="GO:0000289">
    <property type="term" value="P:nuclear-transcribed mRNA poly(A) tail shortening"/>
    <property type="evidence" value="ECO:0007669"/>
    <property type="project" value="TreeGrafter"/>
</dbReference>
<dbReference type="Gene3D" id="3.30.420.10">
    <property type="entry name" value="Ribonuclease H-like superfamily/Ribonuclease H"/>
    <property type="match status" value="1"/>
</dbReference>
<gene>
    <name evidence="3" type="ORF">K0M31_012641</name>
</gene>
<dbReference type="Proteomes" id="UP001177670">
    <property type="component" value="Unassembled WGS sequence"/>
</dbReference>
<dbReference type="GO" id="GO:0005634">
    <property type="term" value="C:nucleus"/>
    <property type="evidence" value="ECO:0007669"/>
    <property type="project" value="TreeGrafter"/>
</dbReference>
<evidence type="ECO:0000313" key="4">
    <source>
        <dbReference type="Proteomes" id="UP001177670"/>
    </source>
</evidence>
<dbReference type="PANTHER" id="PTHR15092">
    <property type="entry name" value="POLY A -SPECIFIC RIBONUCLEASE/TARGET OF EGR1, MEMBER 1"/>
    <property type="match status" value="1"/>
</dbReference>
<keyword evidence="2" id="KW-1133">Transmembrane helix</keyword>
<comment type="similarity">
    <text evidence="1">Belongs to the CAF1 family.</text>
</comment>
<dbReference type="GO" id="GO:0003723">
    <property type="term" value="F:RNA binding"/>
    <property type="evidence" value="ECO:0007669"/>
    <property type="project" value="TreeGrafter"/>
</dbReference>
<keyword evidence="4" id="KW-1185">Reference proteome</keyword>
<dbReference type="Pfam" id="PF04857">
    <property type="entry name" value="CAF1"/>
    <property type="match status" value="1"/>
</dbReference>
<dbReference type="AlphaFoldDB" id="A0AA40FJZ1"/>
<keyword evidence="2" id="KW-0472">Membrane</keyword>
<comment type="caution">
    <text evidence="3">The sequence shown here is derived from an EMBL/GenBank/DDBJ whole genome shotgun (WGS) entry which is preliminary data.</text>
</comment>
<dbReference type="GO" id="GO:1990432">
    <property type="term" value="P:siRNA 3'-end processing"/>
    <property type="evidence" value="ECO:0007669"/>
    <property type="project" value="TreeGrafter"/>
</dbReference>
<feature type="transmembrane region" description="Helical" evidence="2">
    <location>
        <begin position="508"/>
        <end position="525"/>
    </location>
</feature>
<dbReference type="InterPro" id="IPR051181">
    <property type="entry name" value="CAF1_poly(A)_ribonucleases"/>
</dbReference>
<dbReference type="InterPro" id="IPR012337">
    <property type="entry name" value="RNaseH-like_sf"/>
</dbReference>
<dbReference type="SUPFAM" id="SSF53098">
    <property type="entry name" value="Ribonuclease H-like"/>
    <property type="match status" value="1"/>
</dbReference>
<name>A0AA40FJZ1_9HYME</name>
<dbReference type="Gene3D" id="3.30.70.330">
    <property type="match status" value="1"/>
</dbReference>
<dbReference type="PANTHER" id="PTHR15092:SF22">
    <property type="entry name" value="POLY(A)-SPECIFIC RIBONUCLEASE PNLDC1"/>
    <property type="match status" value="1"/>
</dbReference>
<dbReference type="InterPro" id="IPR012677">
    <property type="entry name" value="Nucleotide-bd_a/b_plait_sf"/>
</dbReference>
<proteinExistence type="inferred from homology"/>
<evidence type="ECO:0000313" key="3">
    <source>
        <dbReference type="EMBL" id="KAK1120281.1"/>
    </source>
</evidence>
<evidence type="ECO:0000256" key="2">
    <source>
        <dbReference type="SAM" id="Phobius"/>
    </source>
</evidence>
<dbReference type="GO" id="GO:1990431">
    <property type="term" value="P:priRNA 3'-end processing"/>
    <property type="evidence" value="ECO:0007669"/>
    <property type="project" value="TreeGrafter"/>
</dbReference>
<evidence type="ECO:0000256" key="1">
    <source>
        <dbReference type="ARBA" id="ARBA00008372"/>
    </source>
</evidence>
<dbReference type="InterPro" id="IPR036397">
    <property type="entry name" value="RNaseH_sf"/>
</dbReference>
<dbReference type="EMBL" id="JAHYIQ010000032">
    <property type="protein sequence ID" value="KAK1120281.1"/>
    <property type="molecule type" value="Genomic_DNA"/>
</dbReference>